<keyword evidence="4" id="KW-1185">Reference proteome</keyword>
<comment type="caution">
    <text evidence="3">The sequence shown here is derived from an EMBL/GenBank/DDBJ whole genome shotgun (WGS) entry which is preliminary data.</text>
</comment>
<evidence type="ECO:0000313" key="4">
    <source>
        <dbReference type="Proteomes" id="UP000245380"/>
    </source>
</evidence>
<feature type="chain" id="PRO_5015668524" description="DUF5667 domain-containing protein" evidence="2">
    <location>
        <begin position="28"/>
        <end position="254"/>
    </location>
</feature>
<evidence type="ECO:0008006" key="5">
    <source>
        <dbReference type="Google" id="ProtNLM"/>
    </source>
</evidence>
<dbReference type="OrthoDB" id="9853111at2"/>
<gene>
    <name evidence="3" type="ORF">BM613_12655</name>
</gene>
<proteinExistence type="predicted"/>
<dbReference type="AlphaFoldDB" id="A0A2U3D5Q6"/>
<dbReference type="RefSeq" id="WP_109431575.1">
    <property type="nucleotide sequence ID" value="NZ_MPDK01000032.1"/>
</dbReference>
<dbReference type="Proteomes" id="UP000245380">
    <property type="component" value="Unassembled WGS sequence"/>
</dbReference>
<feature type="signal peptide" evidence="2">
    <location>
        <begin position="1"/>
        <end position="27"/>
    </location>
</feature>
<dbReference type="EMBL" id="MPDK01000032">
    <property type="protein sequence ID" value="PWI56626.1"/>
    <property type="molecule type" value="Genomic_DNA"/>
</dbReference>
<protein>
    <recommendedName>
        <fullName evidence="5">DUF5667 domain-containing protein</fullName>
    </recommendedName>
</protein>
<evidence type="ECO:0000256" key="2">
    <source>
        <dbReference type="SAM" id="SignalP"/>
    </source>
</evidence>
<sequence length="254" mass="25641">MDKKSLLLGAVAGTLATSLLAGGAVFAATGHAVTAQAETANYGGIKGSALVYGGTTYAELYAVQQALKNEGVVNQWNGQTFQIDTPSQSAKALATANAQLTGKMDNVTKVLDSLSKMPSSVQQQVANDLAKAINESSQTANVQLQDMAQGLENALQQTAGKPGEASTAIQNVLNHLPGNPFQSVTGQAQSSATASQSTSAQTQSGANKSISIDSSSVSSGSTTGGFGSMGAFTGKSTSSDTYGISQPTGSQFGF</sequence>
<evidence type="ECO:0000256" key="1">
    <source>
        <dbReference type="SAM" id="MobiDB-lite"/>
    </source>
</evidence>
<feature type="region of interest" description="Disordered" evidence="1">
    <location>
        <begin position="178"/>
        <end position="254"/>
    </location>
</feature>
<evidence type="ECO:0000313" key="3">
    <source>
        <dbReference type="EMBL" id="PWI56626.1"/>
    </source>
</evidence>
<feature type="compositionally biased region" description="Low complexity" evidence="1">
    <location>
        <begin position="185"/>
        <end position="221"/>
    </location>
</feature>
<keyword evidence="2" id="KW-0732">Signal</keyword>
<organism evidence="3 4">
    <name type="scientific">Sulfoacidibacillus thermotolerans</name>
    <name type="common">Acidibacillus sulfuroxidans</name>
    <dbReference type="NCBI Taxonomy" id="1765684"/>
    <lineage>
        <taxon>Bacteria</taxon>
        <taxon>Bacillati</taxon>
        <taxon>Bacillota</taxon>
        <taxon>Bacilli</taxon>
        <taxon>Bacillales</taxon>
        <taxon>Alicyclobacillaceae</taxon>
        <taxon>Sulfoacidibacillus</taxon>
    </lineage>
</organism>
<reference evidence="3 4" key="1">
    <citation type="submission" date="2016-11" db="EMBL/GenBank/DDBJ databases">
        <title>Comparative genomics of Acidibacillus ferroxidans species.</title>
        <authorList>
            <person name="Oliveira G."/>
            <person name="Nunes G."/>
            <person name="Oliveira R."/>
            <person name="Araujo F."/>
            <person name="Salim A."/>
            <person name="Scholte L."/>
            <person name="Morais D."/>
            <person name="Nancucheo I."/>
            <person name="Johnson D.B."/>
            <person name="Grail B."/>
            <person name="Bittencourt J."/>
            <person name="Valadares R."/>
        </authorList>
    </citation>
    <scope>NUCLEOTIDE SEQUENCE [LARGE SCALE GENOMIC DNA]</scope>
    <source>
        <strain evidence="3 4">Y002</strain>
    </source>
</reference>
<accession>A0A2U3D5Q6</accession>
<name>A0A2U3D5Q6_SULT2</name>
<feature type="compositionally biased region" description="Polar residues" evidence="1">
    <location>
        <begin position="236"/>
        <end position="254"/>
    </location>
</feature>